<sequence>MHQLMMDVPGRRVDREMKVVGVDHIGIAVKSIDEALKFWEDALGIKCTGREEVEEQKVITAFLPLGGTEIELLEPTSPDSPISKFIENRGEGIHHLALRVEDIETALKELKDKGLRLIDEKPRCGAGGARIAFVHPKATGGILLEISQR</sequence>
<comment type="caution">
    <text evidence="5">The sequence shown here is derived from an EMBL/GenBank/DDBJ whole genome shotgun (WGS) entry which is preliminary data.</text>
</comment>
<keyword evidence="6" id="KW-1185">Reference proteome</keyword>
<keyword evidence="3" id="KW-0175">Coiled coil</keyword>
<evidence type="ECO:0000313" key="5">
    <source>
        <dbReference type="EMBL" id="SIN68604.1"/>
    </source>
</evidence>
<dbReference type="Pfam" id="PF13669">
    <property type="entry name" value="Glyoxalase_4"/>
    <property type="match status" value="1"/>
</dbReference>
<comment type="similarity">
    <text evidence="1">Belongs to the methylmalonyl-CoA epimerase family.</text>
</comment>
<dbReference type="InterPro" id="IPR017515">
    <property type="entry name" value="MeMalonyl-CoA_epimerase"/>
</dbReference>
<evidence type="ECO:0000259" key="4">
    <source>
        <dbReference type="PROSITE" id="PS51819"/>
    </source>
</evidence>
<evidence type="ECO:0000256" key="2">
    <source>
        <dbReference type="ARBA" id="ARBA00022723"/>
    </source>
</evidence>
<feature type="coiled-coil region" evidence="3">
    <location>
        <begin position="93"/>
        <end position="120"/>
    </location>
</feature>
<proteinExistence type="inferred from homology"/>
<evidence type="ECO:0000256" key="1">
    <source>
        <dbReference type="ARBA" id="ARBA00009308"/>
    </source>
</evidence>
<dbReference type="EMBL" id="FSQZ01000001">
    <property type="protein sequence ID" value="SIN68604.1"/>
    <property type="molecule type" value="Genomic_DNA"/>
</dbReference>
<gene>
    <name evidence="5" type="ORF">SAMN05444368_1180</name>
</gene>
<dbReference type="CDD" id="cd07249">
    <property type="entry name" value="MMCE"/>
    <property type="match status" value="1"/>
</dbReference>
<dbReference type="PANTHER" id="PTHR43048:SF3">
    <property type="entry name" value="METHYLMALONYL-COA EPIMERASE, MITOCHONDRIAL"/>
    <property type="match status" value="1"/>
</dbReference>
<dbReference type="InterPro" id="IPR037523">
    <property type="entry name" value="VOC_core"/>
</dbReference>
<reference evidence="5 6" key="1">
    <citation type="submission" date="2016-11" db="EMBL/GenBank/DDBJ databases">
        <authorList>
            <person name="Varghese N."/>
            <person name="Submissions S."/>
        </authorList>
    </citation>
    <scope>NUCLEOTIDE SEQUENCE [LARGE SCALE GENOMIC DNA]</scope>
    <source>
        <strain evidence="5 6">DSM 20664</strain>
    </source>
</reference>
<dbReference type="PANTHER" id="PTHR43048">
    <property type="entry name" value="METHYLMALONYL-COA EPIMERASE"/>
    <property type="match status" value="1"/>
</dbReference>
<dbReference type="NCBIfam" id="TIGR03081">
    <property type="entry name" value="metmalonyl_epim"/>
    <property type="match status" value="1"/>
</dbReference>
<evidence type="ECO:0000313" key="6">
    <source>
        <dbReference type="Proteomes" id="UP000185093"/>
    </source>
</evidence>
<dbReference type="PROSITE" id="PS51819">
    <property type="entry name" value="VOC"/>
    <property type="match status" value="1"/>
</dbReference>
<organism evidence="5 6">
    <name type="scientific">Acetomicrobium flavidum</name>
    <dbReference type="NCBI Taxonomy" id="49896"/>
    <lineage>
        <taxon>Bacteria</taxon>
        <taxon>Thermotogati</taxon>
        <taxon>Synergistota</taxon>
        <taxon>Synergistia</taxon>
        <taxon>Synergistales</taxon>
        <taxon>Acetomicrobiaceae</taxon>
        <taxon>Acetomicrobium</taxon>
    </lineage>
</organism>
<dbReference type="InterPro" id="IPR029068">
    <property type="entry name" value="Glyas_Bleomycin-R_OHBP_Dase"/>
</dbReference>
<dbReference type="SUPFAM" id="SSF54593">
    <property type="entry name" value="Glyoxalase/Bleomycin resistance protein/Dihydroxybiphenyl dioxygenase"/>
    <property type="match status" value="1"/>
</dbReference>
<accession>A0ABY1JDF3</accession>
<evidence type="ECO:0000256" key="3">
    <source>
        <dbReference type="SAM" id="Coils"/>
    </source>
</evidence>
<dbReference type="InterPro" id="IPR051785">
    <property type="entry name" value="MMCE/EMCE_epimerase"/>
</dbReference>
<feature type="domain" description="VOC" evidence="4">
    <location>
        <begin position="21"/>
        <end position="149"/>
    </location>
</feature>
<dbReference type="Gene3D" id="3.10.180.10">
    <property type="entry name" value="2,3-Dihydroxybiphenyl 1,2-Dioxygenase, domain 1"/>
    <property type="match status" value="1"/>
</dbReference>
<dbReference type="Proteomes" id="UP000185093">
    <property type="component" value="Unassembled WGS sequence"/>
</dbReference>
<keyword evidence="2" id="KW-0479">Metal-binding</keyword>
<name>A0ABY1JDF3_9BACT</name>
<protein>
    <submittedName>
        <fullName evidence="5">Methylmalonyl-CoA epimerase</fullName>
    </submittedName>
</protein>